<dbReference type="FunFam" id="3.40.50.2000:FF:000100">
    <property type="entry name" value="Glycosyltransferase family 1 protein"/>
    <property type="match status" value="1"/>
</dbReference>
<dbReference type="FunFam" id="3.40.50.2000:FF:000009">
    <property type="entry name" value="Sterol 3-beta-glucosyltransferase UGT80A2"/>
    <property type="match status" value="1"/>
</dbReference>
<feature type="compositionally biased region" description="Basic and acidic residues" evidence="2">
    <location>
        <begin position="1139"/>
        <end position="1151"/>
    </location>
</feature>
<feature type="compositionally biased region" description="Basic and acidic residues" evidence="2">
    <location>
        <begin position="842"/>
        <end position="851"/>
    </location>
</feature>
<feature type="compositionally biased region" description="Polar residues" evidence="2">
    <location>
        <begin position="1159"/>
        <end position="1175"/>
    </location>
</feature>
<feature type="region of interest" description="Disordered" evidence="2">
    <location>
        <begin position="1123"/>
        <end position="1175"/>
    </location>
</feature>
<dbReference type="PANTHER" id="PTHR48050:SF5">
    <property type="entry name" value="UDP-GLUCOSE,STEROL TRANSFERASE"/>
    <property type="match status" value="1"/>
</dbReference>
<evidence type="ECO:0000256" key="2">
    <source>
        <dbReference type="SAM" id="MobiDB-lite"/>
    </source>
</evidence>
<dbReference type="Gene3D" id="3.40.50.2000">
    <property type="entry name" value="Glycogen Phosphorylase B"/>
    <property type="match status" value="2"/>
</dbReference>
<feature type="region of interest" description="Disordered" evidence="2">
    <location>
        <begin position="185"/>
        <end position="206"/>
    </location>
</feature>
<dbReference type="SUPFAM" id="SSF53756">
    <property type="entry name" value="UDP-Glycosyltransferase/glycogen phosphorylase"/>
    <property type="match status" value="1"/>
</dbReference>
<dbReference type="InterPro" id="IPR004276">
    <property type="entry name" value="GlycoTrans_28_N"/>
</dbReference>
<protein>
    <submittedName>
        <fullName evidence="5">UDP-Glycosyltransferase phosphorylase</fullName>
    </submittedName>
</protein>
<feature type="compositionally biased region" description="Basic and acidic residues" evidence="2">
    <location>
        <begin position="814"/>
        <end position="835"/>
    </location>
</feature>
<feature type="domain" description="Erythromycin biosynthesis protein CIII-like C-terminal" evidence="4">
    <location>
        <begin position="546"/>
        <end position="649"/>
    </location>
</feature>
<evidence type="ECO:0000259" key="4">
    <source>
        <dbReference type="Pfam" id="PF06722"/>
    </source>
</evidence>
<feature type="compositionally biased region" description="Polar residues" evidence="2">
    <location>
        <begin position="780"/>
        <end position="789"/>
    </location>
</feature>
<dbReference type="GO" id="GO:0005975">
    <property type="term" value="P:carbohydrate metabolic process"/>
    <property type="evidence" value="ECO:0007669"/>
    <property type="project" value="InterPro"/>
</dbReference>
<evidence type="ECO:0000256" key="1">
    <source>
        <dbReference type="ARBA" id="ARBA00022679"/>
    </source>
</evidence>
<feature type="compositionally biased region" description="Basic and acidic residues" evidence="2">
    <location>
        <begin position="145"/>
        <end position="156"/>
    </location>
</feature>
<dbReference type="Proteomes" id="UP000254866">
    <property type="component" value="Unassembled WGS sequence"/>
</dbReference>
<keyword evidence="6" id="KW-1185">Reference proteome</keyword>
<dbReference type="STRING" id="2656787.A0A370TNX5"/>
<gene>
    <name evidence="5" type="ORF">BP5553_04654</name>
</gene>
<dbReference type="Pfam" id="PF03033">
    <property type="entry name" value="Glyco_transf_28"/>
    <property type="match status" value="1"/>
</dbReference>
<comment type="caution">
    <text evidence="5">The sequence shown here is derived from an EMBL/GenBank/DDBJ whole genome shotgun (WGS) entry which is preliminary data.</text>
</comment>
<feature type="compositionally biased region" description="Basic and acidic residues" evidence="2">
    <location>
        <begin position="187"/>
        <end position="206"/>
    </location>
</feature>
<keyword evidence="1 5" id="KW-0808">Transferase</keyword>
<evidence type="ECO:0000313" key="5">
    <source>
        <dbReference type="EMBL" id="RDL37221.1"/>
    </source>
</evidence>
<feature type="domain" description="Glycosyltransferase family 28 N-terminal" evidence="3">
    <location>
        <begin position="227"/>
        <end position="385"/>
    </location>
</feature>
<dbReference type="InterPro" id="IPR010610">
    <property type="entry name" value="EryCIII-like_C"/>
</dbReference>
<dbReference type="GeneID" id="43597503"/>
<feature type="compositionally biased region" description="Basic and acidic residues" evidence="2">
    <location>
        <begin position="864"/>
        <end position="886"/>
    </location>
</feature>
<sequence length="1175" mass="127689">MTANSIATNTVLPASNSKSNSTDGDATKLAMAQMKATTPDPSDGPRPAMSQTWQTERPPAATRSSIAPSEMARHPTNVSAFNEAIQADLRDTDDASRTSSSSSDDDDDGDDSSKQKRFQRARGRTRGQGQGKKGHGGSFSRFHVGNKDYQTKGRVSKKDGRLNISINENNNRGYLAKALGGAFLKQDGPRKRESGAAAAHKPDDGEFSKALSVPAAASDLPIPKLNIVVMVIGSRGDIQPFLKLGKRLQECGHRVRIATHPAFKDFVQRDSGLEFFSVGGDPAELMAFMVKNPGMIPTMETLKKGEVGRRRSQMAEMFEGFWRACINATDDEHDEVNRKMMSLKSPFIADAIIANPPSFAHVHCAERLGIPLHLMFTFPYTPTQNFPHPLANIKKTNLEQEYVNLMSYPLVEMMTWQGLGDLINNFRVKTLGLEPVSTLWAPGQLYRLKVPYTYLWSPALIPKPFDWGPEIDIAGFVFLDLASSFTPPEDLVKFLDAGEPPVYIGFGSIVVDDPDKFTQMIFEAIEKAGVRALVSKGWGELGGDINIPDHIYMLGNTPHDWLFPKVRAVVHHGGAGTTAIGLKCGKPTMIVPFFGDQQFWGTMIGGAGAGSDPVPHKGLTADKLAEGIEECLTDEANEAAQKLAASIEAEGDGAKNAVESFHRHLVLRGERSMRCSILEDRVAVWRVKSSNLRLSALAADLLVGMNKLHWKQLRLIRHHEWNDFDGPGEPLTGGATAILGTVTGAAAGVGSVPFRVAKTARKRTIREEKKKSKAQESPETRSGNGSATKRNSKEQNGKLVNESQPNGSANAGKGKVEKEPASNLEIGKDAAEKTGSHAAPNTEKDSLDHVKSSIWPGGMGGHTVRGEPVRQKHEANREEAEGKDNKSLTSNDLEDNTAEQFAQDVGEGLGQTAESIARLPMDLALAVAQGFHNAPRLYGDVTVRRPTRITGLKSGLKASGKEFVFGIYDGVTGLVVHPYTGARDRGPLGFVRGVGMGLTGFVLKDLAAITGPIAYTLKGAHKELLKSKQPTKFIRRAKIMHGYLDHQGLNETKLQEVKAVVTHGWSIVQQVSDAMDGQLRQGLRGKIRFMNQRRMLKEKGGFENIEKAEKALDAWKKGGRFNGFAGEGEKQPKKTMINAKKDIPQDEDTKLTGKAGAQANGSNKPQNLQRASTHG</sequence>
<dbReference type="OrthoDB" id="5835829at2759"/>
<feature type="compositionally biased region" description="Polar residues" evidence="2">
    <location>
        <begin position="1"/>
        <end position="24"/>
    </location>
</feature>
<dbReference type="Pfam" id="PF06722">
    <property type="entry name" value="EryCIII-like_C"/>
    <property type="match status" value="1"/>
</dbReference>
<organism evidence="5 6">
    <name type="scientific">Venustampulla echinocandica</name>
    <dbReference type="NCBI Taxonomy" id="2656787"/>
    <lineage>
        <taxon>Eukaryota</taxon>
        <taxon>Fungi</taxon>
        <taxon>Dikarya</taxon>
        <taxon>Ascomycota</taxon>
        <taxon>Pezizomycotina</taxon>
        <taxon>Leotiomycetes</taxon>
        <taxon>Helotiales</taxon>
        <taxon>Pleuroascaceae</taxon>
        <taxon>Venustampulla</taxon>
    </lineage>
</organism>
<dbReference type="CDD" id="cd03784">
    <property type="entry name" value="GT1_Gtf-like"/>
    <property type="match status" value="1"/>
</dbReference>
<dbReference type="InterPro" id="IPR050426">
    <property type="entry name" value="Glycosyltransferase_28"/>
</dbReference>
<dbReference type="EMBL" id="NPIC01000003">
    <property type="protein sequence ID" value="RDL37221.1"/>
    <property type="molecule type" value="Genomic_DNA"/>
</dbReference>
<proteinExistence type="predicted"/>
<feature type="compositionally biased region" description="Basic residues" evidence="2">
    <location>
        <begin position="115"/>
        <end position="125"/>
    </location>
</feature>
<evidence type="ECO:0000313" key="6">
    <source>
        <dbReference type="Proteomes" id="UP000254866"/>
    </source>
</evidence>
<dbReference type="InterPro" id="IPR002213">
    <property type="entry name" value="UDP_glucos_trans"/>
</dbReference>
<accession>A0A370TNX5</accession>
<evidence type="ECO:0000259" key="3">
    <source>
        <dbReference type="Pfam" id="PF03033"/>
    </source>
</evidence>
<dbReference type="PANTHER" id="PTHR48050">
    <property type="entry name" value="STEROL 3-BETA-GLUCOSYLTRANSFERASE"/>
    <property type="match status" value="1"/>
</dbReference>
<feature type="compositionally biased region" description="Basic and acidic residues" evidence="2">
    <location>
        <begin position="765"/>
        <end position="779"/>
    </location>
</feature>
<feature type="region of interest" description="Disordered" evidence="2">
    <location>
        <begin position="759"/>
        <end position="892"/>
    </location>
</feature>
<feature type="region of interest" description="Disordered" evidence="2">
    <location>
        <begin position="1"/>
        <end position="156"/>
    </location>
</feature>
<dbReference type="AlphaFoldDB" id="A0A370TNX5"/>
<reference evidence="5 6" key="1">
    <citation type="journal article" date="2018" name="IMA Fungus">
        <title>IMA Genome-F 9: Draft genome sequence of Annulohypoxylon stygium, Aspergillus mulundensis, Berkeleyomyces basicola (syn. Thielaviopsis basicola), Ceratocystis smalleyi, two Cercospora beticola strains, Coleophoma cylindrospora, Fusarium fracticaudum, Phialophora cf. hyalina, and Morchella septimelata.</title>
        <authorList>
            <person name="Wingfield B.D."/>
            <person name="Bills G.F."/>
            <person name="Dong Y."/>
            <person name="Huang W."/>
            <person name="Nel W.J."/>
            <person name="Swalarsk-Parry B.S."/>
            <person name="Vaghefi N."/>
            <person name="Wilken P.M."/>
            <person name="An Z."/>
            <person name="de Beer Z.W."/>
            <person name="De Vos L."/>
            <person name="Chen L."/>
            <person name="Duong T.A."/>
            <person name="Gao Y."/>
            <person name="Hammerbacher A."/>
            <person name="Kikkert J.R."/>
            <person name="Li Y."/>
            <person name="Li H."/>
            <person name="Li K."/>
            <person name="Li Q."/>
            <person name="Liu X."/>
            <person name="Ma X."/>
            <person name="Naidoo K."/>
            <person name="Pethybridge S.J."/>
            <person name="Sun J."/>
            <person name="Steenkamp E.T."/>
            <person name="van der Nest M.A."/>
            <person name="van Wyk S."/>
            <person name="Wingfield M.J."/>
            <person name="Xiong C."/>
            <person name="Yue Q."/>
            <person name="Zhang X."/>
        </authorList>
    </citation>
    <scope>NUCLEOTIDE SEQUENCE [LARGE SCALE GENOMIC DNA]</scope>
    <source>
        <strain evidence="5 6">BP 5553</strain>
    </source>
</reference>
<dbReference type="GO" id="GO:0016906">
    <property type="term" value="F:sterol 3-beta-glucosyltransferase activity"/>
    <property type="evidence" value="ECO:0007669"/>
    <property type="project" value="UniProtKB-ARBA"/>
</dbReference>
<name>A0A370TNX5_9HELO</name>
<dbReference type="RefSeq" id="XP_031869877.1">
    <property type="nucleotide sequence ID" value="XM_032013277.1"/>
</dbReference>